<name>A0A3R7EH01_9EURY</name>
<dbReference type="Proteomes" id="UP000283805">
    <property type="component" value="Unassembled WGS sequence"/>
</dbReference>
<protein>
    <submittedName>
        <fullName evidence="2">RimJ/RimL family protein N-acetyltransferase</fullName>
    </submittedName>
</protein>
<evidence type="ECO:0000259" key="1">
    <source>
        <dbReference type="PROSITE" id="PS51186"/>
    </source>
</evidence>
<dbReference type="EMBL" id="RAPO01000001">
    <property type="protein sequence ID" value="RKD97420.1"/>
    <property type="molecule type" value="Genomic_DNA"/>
</dbReference>
<dbReference type="CDD" id="cd04301">
    <property type="entry name" value="NAT_SF"/>
    <property type="match status" value="1"/>
</dbReference>
<accession>A0A3R7EH01</accession>
<dbReference type="InterPro" id="IPR016181">
    <property type="entry name" value="Acyl_CoA_acyltransferase"/>
</dbReference>
<feature type="domain" description="N-acetyltransferase" evidence="1">
    <location>
        <begin position="5"/>
        <end position="167"/>
    </location>
</feature>
<gene>
    <name evidence="2" type="ORF">ATJ93_0406</name>
</gene>
<evidence type="ECO:0000313" key="3">
    <source>
        <dbReference type="Proteomes" id="UP000283805"/>
    </source>
</evidence>
<comment type="caution">
    <text evidence="2">The sequence shown here is derived from an EMBL/GenBank/DDBJ whole genome shotgun (WGS) entry which is preliminary data.</text>
</comment>
<dbReference type="InterPro" id="IPR000182">
    <property type="entry name" value="GNAT_dom"/>
</dbReference>
<dbReference type="OrthoDB" id="120213at2157"/>
<dbReference type="Gene3D" id="3.40.630.30">
    <property type="match status" value="1"/>
</dbReference>
<proteinExistence type="predicted"/>
<dbReference type="AlphaFoldDB" id="A0A3R7EH01"/>
<keyword evidence="2" id="KW-0808">Transferase</keyword>
<organism evidence="2 3">
    <name type="scientific">Halopiger aswanensis</name>
    <dbReference type="NCBI Taxonomy" id="148449"/>
    <lineage>
        <taxon>Archaea</taxon>
        <taxon>Methanobacteriati</taxon>
        <taxon>Methanobacteriota</taxon>
        <taxon>Stenosarchaea group</taxon>
        <taxon>Halobacteria</taxon>
        <taxon>Halobacteriales</taxon>
        <taxon>Natrialbaceae</taxon>
        <taxon>Halopiger</taxon>
    </lineage>
</organism>
<evidence type="ECO:0000313" key="2">
    <source>
        <dbReference type="EMBL" id="RKD97420.1"/>
    </source>
</evidence>
<dbReference type="GO" id="GO:0016747">
    <property type="term" value="F:acyltransferase activity, transferring groups other than amino-acyl groups"/>
    <property type="evidence" value="ECO:0007669"/>
    <property type="project" value="InterPro"/>
</dbReference>
<dbReference type="SUPFAM" id="SSF55729">
    <property type="entry name" value="Acyl-CoA N-acyltransferases (Nat)"/>
    <property type="match status" value="1"/>
</dbReference>
<dbReference type="RefSeq" id="WP_211334013.1">
    <property type="nucleotide sequence ID" value="NZ_RAPO01000001.1"/>
</dbReference>
<keyword evidence="3" id="KW-1185">Reference proteome</keyword>
<reference evidence="2 3" key="1">
    <citation type="submission" date="2018-09" db="EMBL/GenBank/DDBJ databases">
        <title>Genomic Encyclopedia of Archaeal and Bacterial Type Strains, Phase II (KMG-II): from individual species to whole genera.</title>
        <authorList>
            <person name="Goeker M."/>
        </authorList>
    </citation>
    <scope>NUCLEOTIDE SEQUENCE [LARGE SCALE GENOMIC DNA]</scope>
    <source>
        <strain evidence="2 3">DSM 13151</strain>
    </source>
</reference>
<dbReference type="PANTHER" id="PTHR43415:SF5">
    <property type="entry name" value="ACETYLTRANSFERASE"/>
    <property type="match status" value="1"/>
</dbReference>
<dbReference type="Pfam" id="PF00583">
    <property type="entry name" value="Acetyltransf_1"/>
    <property type="match status" value="1"/>
</dbReference>
<dbReference type="PANTHER" id="PTHR43415">
    <property type="entry name" value="SPERMIDINE N(1)-ACETYLTRANSFERASE"/>
    <property type="match status" value="1"/>
</dbReference>
<dbReference type="PROSITE" id="PS51186">
    <property type="entry name" value="GNAT"/>
    <property type="match status" value="1"/>
</dbReference>
<sequence>MTADISLRPFSQEDFDQLIEWVDSPSFLLQWAGPIFSYPLDESQLREHLEATNDPEPSRLAFKAVDSTEQMVGYVELNTIDRRNLSASVSRVIVSPDERGRGHGTSMLHHLLEIGFEELGLHRIELRVFDFNESAIACYEKVGFTREGTLREARRHGDEYWTLVQMSVLEDEWRTGA</sequence>